<feature type="transmembrane region" description="Helical" evidence="22">
    <location>
        <begin position="90"/>
        <end position="110"/>
    </location>
</feature>
<evidence type="ECO:0000256" key="9">
    <source>
        <dbReference type="ARBA" id="ARBA00022840"/>
    </source>
</evidence>
<dbReference type="InterPro" id="IPR023299">
    <property type="entry name" value="ATPase_P-typ_cyto_dom_N"/>
</dbReference>
<dbReference type="NCBIfam" id="TIGR01523">
    <property type="entry name" value="ATPase-IID_K-Na"/>
    <property type="match status" value="1"/>
</dbReference>
<dbReference type="NCBIfam" id="TIGR01494">
    <property type="entry name" value="ATPase_P-type"/>
    <property type="match status" value="2"/>
</dbReference>
<dbReference type="Pfam" id="PF00689">
    <property type="entry name" value="Cation_ATPase_C"/>
    <property type="match status" value="1"/>
</dbReference>
<dbReference type="InterPro" id="IPR018303">
    <property type="entry name" value="ATPase_P-typ_P_site"/>
</dbReference>
<dbReference type="GO" id="GO:0016887">
    <property type="term" value="F:ATP hydrolysis activity"/>
    <property type="evidence" value="ECO:0007669"/>
    <property type="project" value="InterPro"/>
</dbReference>
<feature type="transmembrane region" description="Helical" evidence="22">
    <location>
        <begin position="818"/>
        <end position="838"/>
    </location>
</feature>
<evidence type="ECO:0000256" key="21">
    <source>
        <dbReference type="ARBA" id="ARBA00049499"/>
    </source>
</evidence>
<evidence type="ECO:0000259" key="23">
    <source>
        <dbReference type="SMART" id="SM00831"/>
    </source>
</evidence>
<feature type="transmembrane region" description="Helical" evidence="22">
    <location>
        <begin position="791"/>
        <end position="812"/>
    </location>
</feature>
<dbReference type="FunFam" id="1.20.1110.10:FF:000015">
    <property type="entry name" value="Sodium ion P-type ATPase"/>
    <property type="match status" value="1"/>
</dbReference>
<evidence type="ECO:0000256" key="11">
    <source>
        <dbReference type="ARBA" id="ARBA00022958"/>
    </source>
</evidence>
<dbReference type="InterPro" id="IPR006414">
    <property type="entry name" value="P-type_ATPase_IID"/>
</dbReference>
<evidence type="ECO:0000313" key="24">
    <source>
        <dbReference type="EMBL" id="KAJ4312195.1"/>
    </source>
</evidence>
<evidence type="ECO:0000256" key="18">
    <source>
        <dbReference type="ARBA" id="ARBA00035017"/>
    </source>
</evidence>
<reference evidence="24" key="1">
    <citation type="submission" date="2022-10" db="EMBL/GenBank/DDBJ databases">
        <title>Tapping the CABI collections for fungal endophytes: first genome assemblies for Collariella, Neodidymelliopsis, Ascochyta clinopodiicola, Didymella pomorum, Didymosphaeria variabile, Neocosmospora piperis and Neocucurbitaria cava.</title>
        <authorList>
            <person name="Hill R."/>
        </authorList>
    </citation>
    <scope>NUCLEOTIDE SEQUENCE</scope>
    <source>
        <strain evidence="24">IMI 366586</strain>
    </source>
</reference>
<keyword evidence="25" id="KW-1185">Reference proteome</keyword>
<evidence type="ECO:0000256" key="19">
    <source>
        <dbReference type="ARBA" id="ARBA00035029"/>
    </source>
</evidence>
<dbReference type="SUPFAM" id="SSF81660">
    <property type="entry name" value="Metal cation-transporting ATPase, ATP-binding domain N"/>
    <property type="match status" value="1"/>
</dbReference>
<accession>A0A9W8W555</accession>
<dbReference type="OrthoDB" id="3352408at2759"/>
<evidence type="ECO:0000256" key="6">
    <source>
        <dbReference type="ARBA" id="ARBA00022692"/>
    </source>
</evidence>
<dbReference type="InterPro" id="IPR059000">
    <property type="entry name" value="ATPase_P-type_domA"/>
</dbReference>
<comment type="catalytic activity">
    <reaction evidence="21">
        <text>Na(+)(in) + ATP + H2O = Na(+)(out) + ADP + phosphate + H(+)</text>
        <dbReference type="Rhea" id="RHEA:14633"/>
        <dbReference type="ChEBI" id="CHEBI:15377"/>
        <dbReference type="ChEBI" id="CHEBI:15378"/>
        <dbReference type="ChEBI" id="CHEBI:29101"/>
        <dbReference type="ChEBI" id="CHEBI:30616"/>
        <dbReference type="ChEBI" id="CHEBI:43474"/>
        <dbReference type="ChEBI" id="CHEBI:456216"/>
        <dbReference type="EC" id="7.2.2.3"/>
    </reaction>
    <physiologicalReaction direction="left-to-right" evidence="21">
        <dbReference type="Rhea" id="RHEA:14634"/>
    </physiologicalReaction>
</comment>
<dbReference type="SFLD" id="SFLDG00002">
    <property type="entry name" value="C1.7:_P-type_atpase_like"/>
    <property type="match status" value="1"/>
</dbReference>
<keyword evidence="14" id="KW-0915">Sodium</keyword>
<evidence type="ECO:0000256" key="20">
    <source>
        <dbReference type="ARBA" id="ARBA00048599"/>
    </source>
</evidence>
<dbReference type="GO" id="GO:0046872">
    <property type="term" value="F:metal ion binding"/>
    <property type="evidence" value="ECO:0007669"/>
    <property type="project" value="UniProtKB-KW"/>
</dbReference>
<keyword evidence="16 22" id="KW-0472">Membrane</keyword>
<dbReference type="SUPFAM" id="SSF56784">
    <property type="entry name" value="HAD-like"/>
    <property type="match status" value="1"/>
</dbReference>
<dbReference type="FunFam" id="3.40.1110.10:FF:000039">
    <property type="entry name" value="Sodium P-type ATPase"/>
    <property type="match status" value="1"/>
</dbReference>
<dbReference type="Pfam" id="PF13246">
    <property type="entry name" value="Cation_ATPase"/>
    <property type="match status" value="1"/>
</dbReference>
<name>A0A9W8W555_9HYPO</name>
<evidence type="ECO:0000256" key="17">
    <source>
        <dbReference type="ARBA" id="ARBA00023201"/>
    </source>
</evidence>
<dbReference type="Pfam" id="PF00690">
    <property type="entry name" value="Cation_ATPase_N"/>
    <property type="match status" value="1"/>
</dbReference>
<dbReference type="EMBL" id="JAPEUR010000301">
    <property type="protein sequence ID" value="KAJ4312195.1"/>
    <property type="molecule type" value="Genomic_DNA"/>
</dbReference>
<dbReference type="Pfam" id="PF00122">
    <property type="entry name" value="E1-E2_ATPase"/>
    <property type="match status" value="1"/>
</dbReference>
<evidence type="ECO:0000256" key="7">
    <source>
        <dbReference type="ARBA" id="ARBA00022723"/>
    </source>
</evidence>
<evidence type="ECO:0000256" key="1">
    <source>
        <dbReference type="ARBA" id="ARBA00001946"/>
    </source>
</evidence>
<dbReference type="SMART" id="SM00831">
    <property type="entry name" value="Cation_ATPase_N"/>
    <property type="match status" value="1"/>
</dbReference>
<dbReference type="AlphaFoldDB" id="A0A9W8W555"/>
<dbReference type="SUPFAM" id="SSF81653">
    <property type="entry name" value="Calcium ATPase, transduction domain A"/>
    <property type="match status" value="1"/>
</dbReference>
<dbReference type="Proteomes" id="UP001140502">
    <property type="component" value="Unassembled WGS sequence"/>
</dbReference>
<organism evidence="24 25">
    <name type="scientific">Fusarium piperis</name>
    <dbReference type="NCBI Taxonomy" id="1435070"/>
    <lineage>
        <taxon>Eukaryota</taxon>
        <taxon>Fungi</taxon>
        <taxon>Dikarya</taxon>
        <taxon>Ascomycota</taxon>
        <taxon>Pezizomycotina</taxon>
        <taxon>Sordariomycetes</taxon>
        <taxon>Hypocreomycetidae</taxon>
        <taxon>Hypocreales</taxon>
        <taxon>Nectriaceae</taxon>
        <taxon>Fusarium</taxon>
        <taxon>Fusarium solani species complex</taxon>
    </lineage>
</organism>
<dbReference type="GO" id="GO:0005524">
    <property type="term" value="F:ATP binding"/>
    <property type="evidence" value="ECO:0007669"/>
    <property type="project" value="UniProtKB-KW"/>
</dbReference>
<keyword evidence="4" id="KW-1003">Cell membrane</keyword>
<keyword evidence="3" id="KW-0813">Transport</keyword>
<keyword evidence="9" id="KW-0067">ATP-binding</keyword>
<feature type="transmembrane region" description="Helical" evidence="22">
    <location>
        <begin position="292"/>
        <end position="313"/>
    </location>
</feature>
<dbReference type="FunFam" id="3.40.50.1000:FF:000047">
    <property type="entry name" value="Sodium P-type ATPase"/>
    <property type="match status" value="1"/>
</dbReference>
<comment type="similarity">
    <text evidence="18">Belongs to the cation transport ATPase (P-type) (TC 3.A.3) family. Type IID subfamily.</text>
</comment>
<evidence type="ECO:0000256" key="22">
    <source>
        <dbReference type="SAM" id="Phobius"/>
    </source>
</evidence>
<keyword evidence="5" id="KW-0633">Potassium transport</keyword>
<feature type="transmembrane region" description="Helical" evidence="22">
    <location>
        <begin position="869"/>
        <end position="895"/>
    </location>
</feature>
<keyword evidence="10" id="KW-0460">Magnesium</keyword>
<keyword evidence="15" id="KW-0406">Ion transport</keyword>
<feature type="transmembrane region" description="Helical" evidence="22">
    <location>
        <begin position="319"/>
        <end position="344"/>
    </location>
</feature>
<evidence type="ECO:0000256" key="13">
    <source>
        <dbReference type="ARBA" id="ARBA00022989"/>
    </source>
</evidence>
<protein>
    <recommendedName>
        <fullName evidence="19">P-type Na(+) transporter</fullName>
        <ecNumber evidence="19">7.2.2.3</ecNumber>
    </recommendedName>
</protein>
<evidence type="ECO:0000256" key="5">
    <source>
        <dbReference type="ARBA" id="ARBA00022538"/>
    </source>
</evidence>
<keyword evidence="7" id="KW-0479">Metal-binding</keyword>
<dbReference type="InterPro" id="IPR044492">
    <property type="entry name" value="P_typ_ATPase_HD_dom"/>
</dbReference>
<dbReference type="GO" id="GO:0005886">
    <property type="term" value="C:plasma membrane"/>
    <property type="evidence" value="ECO:0007669"/>
    <property type="project" value="UniProtKB-SubCell"/>
</dbReference>
<dbReference type="PROSITE" id="PS00154">
    <property type="entry name" value="ATPASE_E1_E2"/>
    <property type="match status" value="1"/>
</dbReference>
<keyword evidence="12" id="KW-1278">Translocase</keyword>
<dbReference type="PRINTS" id="PR00119">
    <property type="entry name" value="CATATPASE"/>
</dbReference>
<evidence type="ECO:0000256" key="14">
    <source>
        <dbReference type="ARBA" id="ARBA00023053"/>
    </source>
</evidence>
<dbReference type="SFLD" id="SFLDS00003">
    <property type="entry name" value="Haloacid_Dehalogenase"/>
    <property type="match status" value="1"/>
</dbReference>
<dbReference type="Gene3D" id="1.20.1110.10">
    <property type="entry name" value="Calcium-transporting ATPase, transmembrane domain"/>
    <property type="match status" value="2"/>
</dbReference>
<dbReference type="InterPro" id="IPR006068">
    <property type="entry name" value="ATPase_P-typ_cation-transptr_C"/>
</dbReference>
<keyword evidence="17" id="KW-0739">Sodium transport</keyword>
<comment type="cofactor">
    <cofactor evidence="1">
        <name>Mg(2+)</name>
        <dbReference type="ChEBI" id="CHEBI:18420"/>
    </cofactor>
</comment>
<dbReference type="InterPro" id="IPR023298">
    <property type="entry name" value="ATPase_P-typ_TM_dom_sf"/>
</dbReference>
<keyword evidence="13 22" id="KW-1133">Transmembrane helix</keyword>
<evidence type="ECO:0000313" key="25">
    <source>
        <dbReference type="Proteomes" id="UP001140502"/>
    </source>
</evidence>
<evidence type="ECO:0000256" key="16">
    <source>
        <dbReference type="ARBA" id="ARBA00023136"/>
    </source>
</evidence>
<keyword evidence="8" id="KW-0547">Nucleotide-binding</keyword>
<feature type="transmembrane region" description="Helical" evidence="22">
    <location>
        <begin position="65"/>
        <end position="84"/>
    </location>
</feature>
<feature type="domain" description="Cation-transporting P-type ATPase N-terminal" evidence="23">
    <location>
        <begin position="16"/>
        <end position="90"/>
    </location>
</feature>
<dbReference type="InterPro" id="IPR008250">
    <property type="entry name" value="ATPase_P-typ_transduc_dom_A_sf"/>
</dbReference>
<dbReference type="SFLD" id="SFLDF00027">
    <property type="entry name" value="p-type_atpase"/>
    <property type="match status" value="1"/>
</dbReference>
<evidence type="ECO:0000256" key="8">
    <source>
        <dbReference type="ARBA" id="ARBA00022741"/>
    </source>
</evidence>
<dbReference type="EC" id="7.2.2.3" evidence="19"/>
<dbReference type="InterPro" id="IPR004014">
    <property type="entry name" value="ATPase_P-typ_cation-transptr_N"/>
</dbReference>
<feature type="transmembrane region" description="Helical" evidence="22">
    <location>
        <begin position="967"/>
        <end position="988"/>
    </location>
</feature>
<dbReference type="GO" id="GO:0006813">
    <property type="term" value="P:potassium ion transport"/>
    <property type="evidence" value="ECO:0007669"/>
    <property type="project" value="UniProtKB-KW"/>
</dbReference>
<dbReference type="PANTHER" id="PTHR42861">
    <property type="entry name" value="CALCIUM-TRANSPORTING ATPASE"/>
    <property type="match status" value="1"/>
</dbReference>
<gene>
    <name evidence="24" type="ORF">N0V84_010061</name>
</gene>
<dbReference type="FunFam" id="3.40.50.1000:FF:000001">
    <property type="entry name" value="Phospholipid-transporting ATPase IC"/>
    <property type="match status" value="1"/>
</dbReference>
<dbReference type="SUPFAM" id="SSF81665">
    <property type="entry name" value="Calcium ATPase, transmembrane domain M"/>
    <property type="match status" value="1"/>
</dbReference>
<dbReference type="Gene3D" id="2.70.150.10">
    <property type="entry name" value="Calcium-transporting ATPase, cytoplasmic transduction domain A"/>
    <property type="match status" value="1"/>
</dbReference>
<evidence type="ECO:0000256" key="4">
    <source>
        <dbReference type="ARBA" id="ARBA00022475"/>
    </source>
</evidence>
<feature type="transmembrane region" description="Helical" evidence="22">
    <location>
        <begin position="1000"/>
        <end position="1019"/>
    </location>
</feature>
<proteinExistence type="inferred from homology"/>
<dbReference type="Gene3D" id="3.40.1110.10">
    <property type="entry name" value="Calcium-transporting ATPase, cytoplasmic domain N"/>
    <property type="match status" value="1"/>
</dbReference>
<dbReference type="GO" id="GO:0008554">
    <property type="term" value="F:P-type sodium transporter activity"/>
    <property type="evidence" value="ECO:0007669"/>
    <property type="project" value="UniProtKB-EC"/>
</dbReference>
<evidence type="ECO:0000256" key="10">
    <source>
        <dbReference type="ARBA" id="ARBA00022842"/>
    </source>
</evidence>
<comment type="subcellular location">
    <subcellularLocation>
        <location evidence="2">Cell membrane</location>
        <topology evidence="2">Multi-pass membrane protein</topology>
    </subcellularLocation>
</comment>
<evidence type="ECO:0000256" key="15">
    <source>
        <dbReference type="ARBA" id="ARBA00023065"/>
    </source>
</evidence>
<evidence type="ECO:0000256" key="3">
    <source>
        <dbReference type="ARBA" id="ARBA00022448"/>
    </source>
</evidence>
<keyword evidence="6 22" id="KW-0812">Transmembrane</keyword>
<dbReference type="InterPro" id="IPR001757">
    <property type="entry name" value="P_typ_ATPase"/>
</dbReference>
<comment type="caution">
    <text evidence="24">The sequence shown here is derived from an EMBL/GenBank/DDBJ whole genome shotgun (WGS) entry which is preliminary data.</text>
</comment>
<keyword evidence="11" id="KW-0630">Potassium</keyword>
<evidence type="ECO:0000256" key="12">
    <source>
        <dbReference type="ARBA" id="ARBA00022967"/>
    </source>
</evidence>
<evidence type="ECO:0000256" key="2">
    <source>
        <dbReference type="ARBA" id="ARBA00004651"/>
    </source>
</evidence>
<sequence>MGSPVSGQSNKPLSGPAHALPANRVIEELRSDPEIGLTAAEAAQRLVEYGPNDLGEEEGVKPIKIFIAQVCNCMTLVLILALAASLGIKAWIEGGALAAIILLNIVIGFFQDLQAARTVHSLKSLSQPTASVFRDGKTIVVQTSEIVPGDIIDLKMGDSVPADIRILNAVNYETNEALLTGESLPVRKNPKMQFDDETGPGDRLNVCYSSTTVTKGRCRGVVFATGAYTEIGAIAAALNDTGRNKREVKRDENGKATLGAHLTKWLLTIGDTMGEFLGINVGTPLQRKLSQLFLYVFGFAVVCAIIVLAANKFDPRKDVIIYAVATAVGTLPVSLILVLTITMAAGTKQMVNRKVVVRNMQSLEALGGVTNICSDKTGTLTQGKMVVKMAWLPGFGTYSVPSTNEPYNPEVGDIEFTPFPPTELPSNTNEPKWNTVDRNTEPSTNQALQHYLNIASLANLATVGLESEDGGPQEWTVQGDPTEIAIQVFVTRFNWNRMTLSTGSSPKWTQLAEFPFDSEVKKMSVVFKDNMTNETHLFTKGAVERVLGSCISMEVGGDTMPLDTTAKDTILENMEAFARLGLRVLALASRSPVHGLPEDLSVAMDRSDFEKDLTFRGLIGIYDPPRPETRGSVQMCQKAGISVHMLTGDHPETARAIAADVAIIPSSNRMRLIRSDVAKNMVMAAHDFDHLSDAELDALPELPLVVARCSPTTKVRMIEALHRRGRYVAMTGDGVNDSPSLKRADVGIAMGLNGSDVAKESSDIILTDDNFASILNAIEEGRRIFDNIQKFILHVLAANVAFVICLLVGLAFKDDSGVSIFVITPVEIIWMLLVAGAFTETGLGFEQASPDILRRPPQSLKYGVFTPEFLVDLGVYGILMLISILGSSVIVLYGFNNQGLGHDCNTKYSESCETVFSARSTAFTTMTWDFLLFAWQLVDSRRSFFAEVFEKGGNVKAWTMRLWKNPFLFWSVTISTVLLPPTLYIPVINRTVFMHSPIDWEWAVIFIAVGVFFAGAEGYKWLKRVYFRRTVAKEFRGEVTDVELYVFGRHMDLETGSDSNFGMDRKPVNAARAVLCELVATQNFRRFHEANPGQTGLLVLARILAEGFDPFQGAPSDVEEEWRHTQWPVQERGGH</sequence>
<dbReference type="InterPro" id="IPR036412">
    <property type="entry name" value="HAD-like_sf"/>
</dbReference>
<comment type="catalytic activity">
    <reaction evidence="20">
        <text>K(+)(in) + ATP + H2O = K(+)(out) + ADP + phosphate + H(+)</text>
        <dbReference type="Rhea" id="RHEA:75815"/>
        <dbReference type="ChEBI" id="CHEBI:15377"/>
        <dbReference type="ChEBI" id="CHEBI:15378"/>
        <dbReference type="ChEBI" id="CHEBI:29103"/>
        <dbReference type="ChEBI" id="CHEBI:30616"/>
        <dbReference type="ChEBI" id="CHEBI:43474"/>
        <dbReference type="ChEBI" id="CHEBI:456216"/>
    </reaction>
</comment>